<evidence type="ECO:0000256" key="2">
    <source>
        <dbReference type="ARBA" id="ARBA00007613"/>
    </source>
</evidence>
<evidence type="ECO:0000256" key="1">
    <source>
        <dbReference type="ARBA" id="ARBA00004442"/>
    </source>
</evidence>
<gene>
    <name evidence="9" type="ordered locus">LBJ_0262</name>
</gene>
<evidence type="ECO:0000256" key="3">
    <source>
        <dbReference type="ARBA" id="ARBA00022448"/>
    </source>
</evidence>
<protein>
    <submittedName>
        <fullName evidence="9">TolC family protein</fullName>
    </submittedName>
</protein>
<sequence length="518" mass="58209">MMNRKNIIKIEFVNPSSPQVKRQILLCRSVWSRLDFKNTFKKVNLFFLSFATLAFGFGCIDDSKIRTGDGVVESGLEKVTGVTTEKIRNISPEQELNIDELYSYAVERTERIALKEEAIQQADSQKAAAFASFFPSLSLVYNKFYRIPGPNSHFNPFYTEPNPLTGGSSTSSLPPTVGPGTRLLLSIPILNGVNQYTTYKAAGALANVRMNEAKYESGRLYLEIAQAYYNVLQLKEVILLEEKKIDLVRKMILEKRRLFSLGKITRADLSRAEADFSRSEANLEDFKYQLKQAEMALESLVGVGEGGLRLSIPKGVISIPQNLLPEEKIAKRYDVIAAKENLKMAELNLKKAWGGHLPSVTLNNYYTIPEHNTTPNKDITMQLSINVPLLSAGTITAGVKQAESAVRQAELQLSQAKRIATDEIRKAYESSRNSARLLSLYLKALNSVESNLSSQRRGFSFKTVSRLELLTSEISFLDSEIAYRKVFYQHSLNTIWYSVATGELPKLKKLKEEDKVKD</sequence>
<dbReference type="Gene3D" id="1.20.1600.10">
    <property type="entry name" value="Outer membrane efflux proteins (OEP)"/>
    <property type="match status" value="1"/>
</dbReference>
<dbReference type="GO" id="GO:1990281">
    <property type="term" value="C:efflux pump complex"/>
    <property type="evidence" value="ECO:0007669"/>
    <property type="project" value="TreeGrafter"/>
</dbReference>
<dbReference type="PANTHER" id="PTHR30026:SF20">
    <property type="entry name" value="OUTER MEMBRANE PROTEIN TOLC"/>
    <property type="match status" value="1"/>
</dbReference>
<proteinExistence type="inferred from homology"/>
<keyword evidence="6 8" id="KW-0472">Membrane</keyword>
<keyword evidence="3" id="KW-0813">Transport</keyword>
<evidence type="ECO:0000313" key="10">
    <source>
        <dbReference type="Proteomes" id="UP000000656"/>
    </source>
</evidence>
<comment type="subcellular location">
    <subcellularLocation>
        <location evidence="1">Cell outer membrane</location>
    </subcellularLocation>
</comment>
<keyword evidence="7" id="KW-0998">Cell outer membrane</keyword>
<keyword evidence="4" id="KW-1134">Transmembrane beta strand</keyword>
<dbReference type="InterPro" id="IPR051906">
    <property type="entry name" value="TolC-like"/>
</dbReference>
<dbReference type="PANTHER" id="PTHR30026">
    <property type="entry name" value="OUTER MEMBRANE PROTEIN TOLC"/>
    <property type="match status" value="1"/>
</dbReference>
<comment type="similarity">
    <text evidence="2">Belongs to the outer membrane factor (OMF) (TC 1.B.17) family.</text>
</comment>
<evidence type="ECO:0000313" key="9">
    <source>
        <dbReference type="EMBL" id="ABJ74996.1"/>
    </source>
</evidence>
<keyword evidence="5 8" id="KW-0812">Transmembrane</keyword>
<dbReference type="KEGG" id="lbj:LBJ_0262"/>
<evidence type="ECO:0000256" key="5">
    <source>
        <dbReference type="ARBA" id="ARBA00022692"/>
    </source>
</evidence>
<organism evidence="9 10">
    <name type="scientific">Leptospira borgpetersenii serovar Hardjo-bovis (strain JB197)</name>
    <dbReference type="NCBI Taxonomy" id="355277"/>
    <lineage>
        <taxon>Bacteria</taxon>
        <taxon>Pseudomonadati</taxon>
        <taxon>Spirochaetota</taxon>
        <taxon>Spirochaetia</taxon>
        <taxon>Leptospirales</taxon>
        <taxon>Leptospiraceae</taxon>
        <taxon>Leptospira</taxon>
    </lineage>
</organism>
<reference evidence="9 10" key="1">
    <citation type="journal article" date="2006" name="Proc. Natl. Acad. Sci. U.S.A.">
        <title>Genome reduction in Leptospira borgpetersenii reflects limited transmission potential.</title>
        <authorList>
            <person name="Bulach D.M."/>
            <person name="Zuerner R.L."/>
            <person name="Wilson P."/>
            <person name="Seemann T."/>
            <person name="McGrath A."/>
            <person name="Cullen P.A."/>
            <person name="Davis J."/>
            <person name="Johnson M."/>
            <person name="Kuczek E."/>
            <person name="Alt D.P."/>
            <person name="Peterson-Burch B."/>
            <person name="Coppel R.L."/>
            <person name="Rood J.I."/>
            <person name="Davies J.K."/>
            <person name="Adler B."/>
        </authorList>
    </citation>
    <scope>NUCLEOTIDE SEQUENCE [LARGE SCALE GENOMIC DNA]</scope>
    <source>
        <strain evidence="9 10">JB197</strain>
    </source>
</reference>
<evidence type="ECO:0000256" key="4">
    <source>
        <dbReference type="ARBA" id="ARBA00022452"/>
    </source>
</evidence>
<name>Q04VS4_LEPBJ</name>
<accession>Q04VS4</accession>
<keyword evidence="8" id="KW-1133">Transmembrane helix</keyword>
<dbReference type="GO" id="GO:0015562">
    <property type="term" value="F:efflux transmembrane transporter activity"/>
    <property type="evidence" value="ECO:0007669"/>
    <property type="project" value="InterPro"/>
</dbReference>
<dbReference type="GO" id="GO:0015288">
    <property type="term" value="F:porin activity"/>
    <property type="evidence" value="ECO:0007669"/>
    <property type="project" value="TreeGrafter"/>
</dbReference>
<dbReference type="EMBL" id="CP000350">
    <property type="protein sequence ID" value="ABJ74996.1"/>
    <property type="molecule type" value="Genomic_DNA"/>
</dbReference>
<dbReference type="HOGENOM" id="CLU_026154_0_0_12"/>
<dbReference type="AlphaFoldDB" id="Q04VS4"/>
<dbReference type="Proteomes" id="UP000000656">
    <property type="component" value="Chromosome 1"/>
</dbReference>
<dbReference type="InterPro" id="IPR003423">
    <property type="entry name" value="OMP_efflux"/>
</dbReference>
<evidence type="ECO:0000256" key="8">
    <source>
        <dbReference type="SAM" id="Phobius"/>
    </source>
</evidence>
<dbReference type="SUPFAM" id="SSF56954">
    <property type="entry name" value="Outer membrane efflux proteins (OEP)"/>
    <property type="match status" value="1"/>
</dbReference>
<evidence type="ECO:0000256" key="7">
    <source>
        <dbReference type="ARBA" id="ARBA00023237"/>
    </source>
</evidence>
<dbReference type="GO" id="GO:0009279">
    <property type="term" value="C:cell outer membrane"/>
    <property type="evidence" value="ECO:0007669"/>
    <property type="project" value="UniProtKB-SubCell"/>
</dbReference>
<evidence type="ECO:0000256" key="6">
    <source>
        <dbReference type="ARBA" id="ARBA00023136"/>
    </source>
</evidence>
<dbReference type="Pfam" id="PF02321">
    <property type="entry name" value="OEP"/>
    <property type="match status" value="2"/>
</dbReference>
<feature type="transmembrane region" description="Helical" evidence="8">
    <location>
        <begin position="43"/>
        <end position="60"/>
    </location>
</feature>
<dbReference type="FunFam" id="1.20.1600.10:FF:000018">
    <property type="entry name" value="Outer membrane efflux protein"/>
    <property type="match status" value="1"/>
</dbReference>